<feature type="transmembrane region" description="Helical" evidence="1">
    <location>
        <begin position="149"/>
        <end position="169"/>
    </location>
</feature>
<proteinExistence type="predicted"/>
<dbReference type="AlphaFoldDB" id="A0A8S3SJG7"/>
<reference evidence="2" key="1">
    <citation type="submission" date="2021-03" db="EMBL/GenBank/DDBJ databases">
        <authorList>
            <person name="Bekaert M."/>
        </authorList>
    </citation>
    <scope>NUCLEOTIDE SEQUENCE</scope>
</reference>
<name>A0A8S3SJG7_MYTED</name>
<dbReference type="Proteomes" id="UP000683360">
    <property type="component" value="Unassembled WGS sequence"/>
</dbReference>
<comment type="caution">
    <text evidence="2">The sequence shown here is derived from an EMBL/GenBank/DDBJ whole genome shotgun (WGS) entry which is preliminary data.</text>
</comment>
<keyword evidence="1" id="KW-0812">Transmembrane</keyword>
<organism evidence="2 3">
    <name type="scientific">Mytilus edulis</name>
    <name type="common">Blue mussel</name>
    <dbReference type="NCBI Taxonomy" id="6550"/>
    <lineage>
        <taxon>Eukaryota</taxon>
        <taxon>Metazoa</taxon>
        <taxon>Spiralia</taxon>
        <taxon>Lophotrochozoa</taxon>
        <taxon>Mollusca</taxon>
        <taxon>Bivalvia</taxon>
        <taxon>Autobranchia</taxon>
        <taxon>Pteriomorphia</taxon>
        <taxon>Mytilida</taxon>
        <taxon>Mytiloidea</taxon>
        <taxon>Mytilidae</taxon>
        <taxon>Mytilinae</taxon>
        <taxon>Mytilus</taxon>
    </lineage>
</organism>
<keyword evidence="3" id="KW-1185">Reference proteome</keyword>
<accession>A0A8S3SJG7</accession>
<evidence type="ECO:0000313" key="2">
    <source>
        <dbReference type="EMBL" id="CAG2217061.1"/>
    </source>
</evidence>
<evidence type="ECO:0000256" key="1">
    <source>
        <dbReference type="SAM" id="Phobius"/>
    </source>
</evidence>
<dbReference type="EMBL" id="CAJPWZ010001501">
    <property type="protein sequence ID" value="CAG2217061.1"/>
    <property type="molecule type" value="Genomic_DNA"/>
</dbReference>
<evidence type="ECO:0000313" key="3">
    <source>
        <dbReference type="Proteomes" id="UP000683360"/>
    </source>
</evidence>
<keyword evidence="1" id="KW-0472">Membrane</keyword>
<gene>
    <name evidence="2" type="ORF">MEDL_30764</name>
</gene>
<sequence length="171" mass="18836">MTYSQKRKREQTNKSALATIFWSANNTSLSRDNKNAATTDHTKVSGTTSVLPPVTTTSVLPPVSTTSVLPPVTTKSQLTIGINISACSCANSYCLSMNRTLLTEIELAEKLLALTKDIAVNRIETSLYKNTKISAYDPRKSSTYLSIDGIIIILLPFIFIVIIDILRFFKD</sequence>
<keyword evidence="1" id="KW-1133">Transmembrane helix</keyword>
<protein>
    <submittedName>
        <fullName evidence="2">Uncharacterized protein</fullName>
    </submittedName>
</protein>